<dbReference type="EMBL" id="LR824556">
    <property type="protein sequence ID" value="CAH1642170.1"/>
    <property type="molecule type" value="Genomic_DNA"/>
</dbReference>
<sequence length="467" mass="51642">MGPKKPPPPPGVSASRHFVNLTSTQADEDSYDYIKARTNAKLTSLVGSIAHLVKGALGGGILSCHVGYMKGGLLISLPLHLFCGVYMGYCLYLLVQSTIIIYKRTRIPVMSYADVGEASLMMFHKPSLAKFSKLFRYIIDIIIMVDLFGSCCCYQIIIAKTIKQLVENTPEAKFEGAYAGYPSLRIYLACMIPFIILICLIRHLKYLAPFSILANVLVAFCVFMVVYYAMILNPTLKGMAAATTPYGMLEFVGLAVFSMSCSGVVIPIENNMAEPHKFPIALTIGMGLIILGTMAEGLFGYAAFLEKSMSPVTMNLPLTLVPKMLKGGIAAMIYVTHALNFWVPFNLAFYYLKKRHPPEKEVFWELLYRAIFVACIGGIAIVFPDINALMGFLGVFCIANMAFVWPNIITLLVIWERPGLGSMKWKLWRGIVLLIIGMVIFVCGSVVAILELYDVFYKINVLGQPDA</sequence>
<dbReference type="GO" id="GO:0005774">
    <property type="term" value="C:vacuolar membrane"/>
    <property type="evidence" value="ECO:0007669"/>
    <property type="project" value="TreeGrafter"/>
</dbReference>
<feature type="transmembrane region" description="Helical" evidence="5">
    <location>
        <begin position="134"/>
        <end position="158"/>
    </location>
</feature>
<evidence type="ECO:0000313" key="7">
    <source>
        <dbReference type="EMBL" id="CAH1642170.1"/>
    </source>
</evidence>
<feature type="transmembrane region" description="Helical" evidence="5">
    <location>
        <begin position="427"/>
        <end position="450"/>
    </location>
</feature>
<feature type="transmembrane region" description="Helical" evidence="5">
    <location>
        <begin position="178"/>
        <end position="200"/>
    </location>
</feature>
<feature type="transmembrane region" description="Helical" evidence="5">
    <location>
        <begin position="251"/>
        <end position="268"/>
    </location>
</feature>
<feature type="transmembrane region" description="Helical" evidence="5">
    <location>
        <begin position="79"/>
        <end position="102"/>
    </location>
</feature>
<protein>
    <recommendedName>
        <fullName evidence="6">Amino acid transporter transmembrane domain-containing protein</fullName>
    </recommendedName>
</protein>
<feature type="transmembrane region" description="Helical" evidence="5">
    <location>
        <begin position="366"/>
        <end position="383"/>
    </location>
</feature>
<dbReference type="PANTHER" id="PTHR22950:SF460">
    <property type="entry name" value="PROTON-COUPLED AMINO ACID TRANSPORTER 4-LIKE PROTEIN"/>
    <property type="match status" value="1"/>
</dbReference>
<feature type="domain" description="Amino acid transporter transmembrane" evidence="6">
    <location>
        <begin position="44"/>
        <end position="449"/>
    </location>
</feature>
<evidence type="ECO:0000256" key="5">
    <source>
        <dbReference type="SAM" id="Phobius"/>
    </source>
</evidence>
<name>A0A9P0N721_SPOLI</name>
<evidence type="ECO:0000256" key="1">
    <source>
        <dbReference type="ARBA" id="ARBA00004141"/>
    </source>
</evidence>
<dbReference type="Pfam" id="PF01490">
    <property type="entry name" value="Aa_trans"/>
    <property type="match status" value="1"/>
</dbReference>
<evidence type="ECO:0000256" key="3">
    <source>
        <dbReference type="ARBA" id="ARBA00022989"/>
    </source>
</evidence>
<keyword evidence="8" id="KW-1185">Reference proteome</keyword>
<dbReference type="Proteomes" id="UP001153321">
    <property type="component" value="Chromosome 25"/>
</dbReference>
<keyword evidence="2 5" id="KW-0812">Transmembrane</keyword>
<evidence type="ECO:0000259" key="6">
    <source>
        <dbReference type="Pfam" id="PF01490"/>
    </source>
</evidence>
<evidence type="ECO:0000256" key="2">
    <source>
        <dbReference type="ARBA" id="ARBA00022692"/>
    </source>
</evidence>
<accession>A0A9P0N721</accession>
<comment type="subcellular location">
    <subcellularLocation>
        <location evidence="1">Membrane</location>
        <topology evidence="1">Multi-pass membrane protein</topology>
    </subcellularLocation>
</comment>
<dbReference type="PANTHER" id="PTHR22950">
    <property type="entry name" value="AMINO ACID TRANSPORTER"/>
    <property type="match status" value="1"/>
</dbReference>
<organism evidence="7 8">
    <name type="scientific">Spodoptera littoralis</name>
    <name type="common">Egyptian cotton leafworm</name>
    <dbReference type="NCBI Taxonomy" id="7109"/>
    <lineage>
        <taxon>Eukaryota</taxon>
        <taxon>Metazoa</taxon>
        <taxon>Ecdysozoa</taxon>
        <taxon>Arthropoda</taxon>
        <taxon>Hexapoda</taxon>
        <taxon>Insecta</taxon>
        <taxon>Pterygota</taxon>
        <taxon>Neoptera</taxon>
        <taxon>Endopterygota</taxon>
        <taxon>Lepidoptera</taxon>
        <taxon>Glossata</taxon>
        <taxon>Ditrysia</taxon>
        <taxon>Noctuoidea</taxon>
        <taxon>Noctuidae</taxon>
        <taxon>Amphipyrinae</taxon>
        <taxon>Spodoptera</taxon>
    </lineage>
</organism>
<feature type="transmembrane region" description="Helical" evidence="5">
    <location>
        <begin position="280"/>
        <end position="304"/>
    </location>
</feature>
<dbReference type="InterPro" id="IPR013057">
    <property type="entry name" value="AA_transpt_TM"/>
</dbReference>
<dbReference type="AlphaFoldDB" id="A0A9P0N721"/>
<evidence type="ECO:0000313" key="8">
    <source>
        <dbReference type="Proteomes" id="UP001153321"/>
    </source>
</evidence>
<keyword evidence="3 5" id="KW-1133">Transmembrane helix</keyword>
<gene>
    <name evidence="7" type="ORF">SPLIT_LOCUS7526</name>
</gene>
<feature type="transmembrane region" description="Helical" evidence="5">
    <location>
        <begin position="389"/>
        <end position="415"/>
    </location>
</feature>
<keyword evidence="4 5" id="KW-0472">Membrane</keyword>
<evidence type="ECO:0000256" key="4">
    <source>
        <dbReference type="ARBA" id="ARBA00023136"/>
    </source>
</evidence>
<dbReference type="GO" id="GO:0015179">
    <property type="term" value="F:L-amino acid transmembrane transporter activity"/>
    <property type="evidence" value="ECO:0007669"/>
    <property type="project" value="TreeGrafter"/>
</dbReference>
<feature type="transmembrane region" description="Helical" evidence="5">
    <location>
        <begin position="212"/>
        <end position="231"/>
    </location>
</feature>
<feature type="transmembrane region" description="Helical" evidence="5">
    <location>
        <begin position="324"/>
        <end position="345"/>
    </location>
</feature>
<proteinExistence type="predicted"/>
<reference evidence="7" key="1">
    <citation type="submission" date="2022-02" db="EMBL/GenBank/DDBJ databases">
        <authorList>
            <person name="King R."/>
        </authorList>
    </citation>
    <scope>NUCLEOTIDE SEQUENCE</scope>
</reference>